<dbReference type="OrthoDB" id="5868600at2759"/>
<dbReference type="Proteomes" id="UP000276991">
    <property type="component" value="Unassembled WGS sequence"/>
</dbReference>
<gene>
    <name evidence="1" type="ORF">NAV_LOCUS7009</name>
</gene>
<accession>A0A498SMA8</accession>
<organism evidence="1 2">
    <name type="scientific">Acanthocheilonema viteae</name>
    <name type="common">Filarial nematode worm</name>
    <name type="synonym">Dipetalonema viteae</name>
    <dbReference type="NCBI Taxonomy" id="6277"/>
    <lineage>
        <taxon>Eukaryota</taxon>
        <taxon>Metazoa</taxon>
        <taxon>Ecdysozoa</taxon>
        <taxon>Nematoda</taxon>
        <taxon>Chromadorea</taxon>
        <taxon>Rhabditida</taxon>
        <taxon>Spirurina</taxon>
        <taxon>Spiruromorpha</taxon>
        <taxon>Filarioidea</taxon>
        <taxon>Onchocercidae</taxon>
        <taxon>Acanthocheilonema</taxon>
    </lineage>
</organism>
<keyword evidence="2" id="KW-1185">Reference proteome</keyword>
<dbReference type="EMBL" id="UPTC01001599">
    <property type="protein sequence ID" value="VBB32218.1"/>
    <property type="molecule type" value="Genomic_DNA"/>
</dbReference>
<protein>
    <submittedName>
        <fullName evidence="1">Uncharacterized protein</fullName>
    </submittedName>
</protein>
<evidence type="ECO:0000313" key="1">
    <source>
        <dbReference type="EMBL" id="VBB32218.1"/>
    </source>
</evidence>
<reference evidence="1 2" key="1">
    <citation type="submission" date="2018-08" db="EMBL/GenBank/DDBJ databases">
        <authorList>
            <person name="Laetsch R D."/>
            <person name="Stevens L."/>
            <person name="Kumar S."/>
            <person name="Blaxter L. M."/>
        </authorList>
    </citation>
    <scope>NUCLEOTIDE SEQUENCE [LARGE SCALE GENOMIC DNA]</scope>
</reference>
<proteinExistence type="predicted"/>
<name>A0A498SMA8_ACAVI</name>
<dbReference type="AlphaFoldDB" id="A0A498SMA8"/>
<sequence>MRCDHFLQIYFKRELLLFLIFQKIKSWEQLAESVIRPQSVVREKLLDGALIWPVNATNYNFSKRFNSIKNNAAEIRTDFRTKLVPLPESFQTVDIRFTASPMHPFESALSQNEGKKIKENAKKNRKQSILLTGGIKNSKNDKKMLQENSVGIVDRENEKSFGSEFVPATEFWSRNNQILETTNHFEKEKQIFNKMNFQRPKNTEYRNTEAKFVAMDKLESMGSENQRYEQANLLNSKKSIKPILSISETEGDGDDFDLLMNLESNYPQMLTSKPQVWSDTMPFTNEINKHIEHGKQKQTGYQSLNPECITCTVISNQPWNPLNTIAQPGKIWTSEYHIPMINRFPAPASQYQPNYQQNSVGWDQAFMFQGPIGQFVTPITPINGIFDNFMHLKPSTLNIPWMPNRGATTINRSWSAHNIKTPTNPVYIGYAESSLPALRTIPLPTAASISQTDPSFNDFRSYNKLPLLSTMTTMKANYQKIDSGTGVYNNQQQQKNPRTHLENSVNVRDLIDCCVRVTSVKTTTRI</sequence>
<evidence type="ECO:0000313" key="2">
    <source>
        <dbReference type="Proteomes" id="UP000276991"/>
    </source>
</evidence>